<dbReference type="GO" id="GO:0003723">
    <property type="term" value="F:RNA binding"/>
    <property type="evidence" value="ECO:0007669"/>
    <property type="project" value="InterPro"/>
</dbReference>
<evidence type="ECO:0000256" key="1">
    <source>
        <dbReference type="ARBA" id="ARBA00004245"/>
    </source>
</evidence>
<dbReference type="GO" id="GO:0005200">
    <property type="term" value="F:structural constituent of cytoskeleton"/>
    <property type="evidence" value="ECO:0007669"/>
    <property type="project" value="InterPro"/>
</dbReference>
<dbReference type="OMA" id="NCNMCNI"/>
<reference evidence="8 9" key="1">
    <citation type="submission" date="2017-05" db="EMBL/GenBank/DDBJ databases">
        <title>PacBio assembly of a Plasmodium knowlesi genome sequence with Hi-C correction and manual annotation of the SICAvar gene family.</title>
        <authorList>
            <person name="Lapp S.A."/>
            <person name="Geraldo J.A."/>
            <person name="Chien J.-T."/>
            <person name="Ay F."/>
            <person name="Pakala S.B."/>
            <person name="Batugedara G."/>
            <person name="Humphrey J.C."/>
            <person name="Debarry J.D."/>
            <person name="Le Roch K.G."/>
            <person name="Galinski M.R."/>
            <person name="Kissinger J.C."/>
        </authorList>
    </citation>
    <scope>NUCLEOTIDE SEQUENCE [LARGE SCALE GENOMIC DNA]</scope>
    <source>
        <strain evidence="9">Malayan Strain Pk1 (A+)</strain>
    </source>
</reference>
<dbReference type="PANTHER" id="PTHR40412">
    <property type="entry name" value="SF-ASSEMBLIN"/>
    <property type="match status" value="1"/>
</dbReference>
<evidence type="ECO:0000256" key="5">
    <source>
        <dbReference type="ARBA" id="ARBA00023054"/>
    </source>
</evidence>
<keyword evidence="6" id="KW-0206">Cytoskeleton</keyword>
<keyword evidence="3" id="KW-0963">Cytoplasm</keyword>
<dbReference type="SMART" id="SM00360">
    <property type="entry name" value="RRM"/>
    <property type="match status" value="1"/>
</dbReference>
<feature type="domain" description="RRM" evidence="7">
    <location>
        <begin position="158"/>
        <end position="225"/>
    </location>
</feature>
<dbReference type="AlphaFoldDB" id="A0A1Y3DKW2"/>
<evidence type="ECO:0000259" key="7">
    <source>
        <dbReference type="SMART" id="SM00360"/>
    </source>
</evidence>
<dbReference type="eggNOG" id="ENOG502T28U">
    <property type="taxonomic scope" value="Eukaryota"/>
</dbReference>
<dbReference type="GO" id="GO:0005874">
    <property type="term" value="C:microtubule"/>
    <property type="evidence" value="ECO:0007669"/>
    <property type="project" value="UniProtKB-KW"/>
</dbReference>
<accession>A0A1Y3DKW2</accession>
<dbReference type="VEuPathDB" id="PlasmoDB:PKA1H_110054100"/>
<organism evidence="8 9">
    <name type="scientific">Plasmodium knowlesi</name>
    <dbReference type="NCBI Taxonomy" id="5850"/>
    <lineage>
        <taxon>Eukaryota</taxon>
        <taxon>Sar</taxon>
        <taxon>Alveolata</taxon>
        <taxon>Apicomplexa</taxon>
        <taxon>Aconoidasida</taxon>
        <taxon>Haemosporida</taxon>
        <taxon>Plasmodiidae</taxon>
        <taxon>Plasmodium</taxon>
        <taxon>Plasmodium (Plasmodium)</taxon>
    </lineage>
</organism>
<name>A0A1Y3DKW2_PLAKN</name>
<comment type="subcellular location">
    <subcellularLocation>
        <location evidence="1">Cytoplasm</location>
        <location evidence="1">Cytoskeleton</location>
    </subcellularLocation>
</comment>
<comment type="caution">
    <text evidence="8">The sequence shown here is derived from an EMBL/GenBank/DDBJ whole genome shotgun (WGS) entry which is preliminary data.</text>
</comment>
<gene>
    <name evidence="8" type="ORF">PKNOH_S130214300</name>
</gene>
<comment type="similarity">
    <text evidence="2">Belongs to the SF-assemblin family.</text>
</comment>
<dbReference type="OrthoDB" id="372799at2759"/>
<sequence length="472" mass="53132">MEGHRRFHMQDNYDMSMNRNCEPNGSYFEGMGGMQNGLYYNTYEDDQRGNFSMGREGNVYMGNKRGMMGDGGLQGGRGMQSDSTSPDVIYNRNFNINSSQNYNTGGYHPSYNSDYSGMNYQMMNTSGSANYAGSMMNMSSPNPYPNDEYVLNRKAAKILYIHNITSRLADENFIYSLCSVYGNVESVSYMKGKNLFIVKFECSDSALSAYKYLPTHFKSIHLELRNESRKISYFNEKANSNKYISPNISEKKFLSLSIEKREHIMSIKQKELLRKCKEKLNQYINMFNNKNITEGTKEKLKCLIDHLKTRIEALNNECSGGKLLGGNSSSGTPFNNYDTGALGIVRGRELSGGSLNRKNNPIGGGGGGGGGAKSIRGITGSMDPMNSSSTTIKINYMSNMKNNEQLGNYIAQNNSIFLNEHICYFSLFSFGERYAIIKYNNENIARNVFKNCKMYNINVEFVQDDADGYMAS</sequence>
<evidence type="ECO:0000313" key="8">
    <source>
        <dbReference type="EMBL" id="OTN64800.1"/>
    </source>
</evidence>
<evidence type="ECO:0000256" key="4">
    <source>
        <dbReference type="ARBA" id="ARBA00022701"/>
    </source>
</evidence>
<dbReference type="InterPro" id="IPR000504">
    <property type="entry name" value="RRM_dom"/>
</dbReference>
<dbReference type="SUPFAM" id="SSF54928">
    <property type="entry name" value="RNA-binding domain, RBD"/>
    <property type="match status" value="1"/>
</dbReference>
<dbReference type="EMBL" id="NETL01000027">
    <property type="protein sequence ID" value="OTN64800.1"/>
    <property type="molecule type" value="Genomic_DNA"/>
</dbReference>
<dbReference type="InterPro" id="IPR012677">
    <property type="entry name" value="Nucleotide-bd_a/b_plait_sf"/>
</dbReference>
<dbReference type="Gene3D" id="3.30.70.330">
    <property type="match status" value="1"/>
</dbReference>
<evidence type="ECO:0000256" key="2">
    <source>
        <dbReference type="ARBA" id="ARBA00005678"/>
    </source>
</evidence>
<keyword evidence="4" id="KW-0493">Microtubule</keyword>
<keyword evidence="5" id="KW-0175">Coiled coil</keyword>
<protein>
    <recommendedName>
        <fullName evidence="7">RRM domain-containing protein</fullName>
    </recommendedName>
</protein>
<proteinExistence type="inferred from homology"/>
<dbReference type="InterPro" id="IPR035979">
    <property type="entry name" value="RBD_domain_sf"/>
</dbReference>
<dbReference type="VEuPathDB" id="PlasmoDB:PKNH_1147600"/>
<dbReference type="InterPro" id="IPR008374">
    <property type="entry name" value="SF_assemblin/giardin_b"/>
</dbReference>
<evidence type="ECO:0000313" key="9">
    <source>
        <dbReference type="Proteomes" id="UP000195012"/>
    </source>
</evidence>
<evidence type="ECO:0000256" key="3">
    <source>
        <dbReference type="ARBA" id="ARBA00022490"/>
    </source>
</evidence>
<dbReference type="VEuPathDB" id="PlasmoDB:PKNOH_S130214300"/>
<evidence type="ECO:0000256" key="6">
    <source>
        <dbReference type="ARBA" id="ARBA00023212"/>
    </source>
</evidence>
<dbReference type="PANTHER" id="PTHR40412:SF1">
    <property type="entry name" value="SF-ASSEMBLIN"/>
    <property type="match status" value="1"/>
</dbReference>
<dbReference type="Proteomes" id="UP000195012">
    <property type="component" value="Unassembled WGS sequence"/>
</dbReference>